<evidence type="ECO:0000313" key="2">
    <source>
        <dbReference type="Proteomes" id="UP000222564"/>
    </source>
</evidence>
<accession>A0A2C6MDQ9</accession>
<gene>
    <name evidence="1" type="ORF">P378_14140</name>
</gene>
<dbReference type="Proteomes" id="UP000222564">
    <property type="component" value="Unassembled WGS sequence"/>
</dbReference>
<dbReference type="AlphaFoldDB" id="A0A2C6MDQ9"/>
<dbReference type="OrthoDB" id="1787075at2"/>
<protein>
    <submittedName>
        <fullName evidence="1">Uncharacterized protein</fullName>
    </submittedName>
</protein>
<organism evidence="1 2">
    <name type="scientific">Desulforamulus profundi</name>
    <dbReference type="NCBI Taxonomy" id="1383067"/>
    <lineage>
        <taxon>Bacteria</taxon>
        <taxon>Bacillati</taxon>
        <taxon>Bacillota</taxon>
        <taxon>Clostridia</taxon>
        <taxon>Eubacteriales</taxon>
        <taxon>Peptococcaceae</taxon>
        <taxon>Desulforamulus</taxon>
    </lineage>
</organism>
<dbReference type="EMBL" id="AWQQ01000084">
    <property type="protein sequence ID" value="PHJ37742.1"/>
    <property type="molecule type" value="Genomic_DNA"/>
</dbReference>
<proteinExistence type="predicted"/>
<reference evidence="1 2" key="1">
    <citation type="submission" date="2013-09" db="EMBL/GenBank/DDBJ databases">
        <title>Biodegradation of hydrocarbons in the deep terrestrial subsurface : characterization of a microbial consortium composed of two Desulfotomaculum species originating from a deep geological formation.</title>
        <authorList>
            <person name="Aullo T."/>
            <person name="Berlendis S."/>
            <person name="Lascourreges J.-F."/>
            <person name="Dessort D."/>
            <person name="Saint-Laurent S."/>
            <person name="Schraauwers B."/>
            <person name="Mas J."/>
            <person name="Magot M."/>
            <person name="Ranchou-Peyruse A."/>
        </authorList>
    </citation>
    <scope>NUCLEOTIDE SEQUENCE [LARGE SCALE GENOMIC DNA]</scope>
    <source>
        <strain evidence="1 2">Bs107</strain>
    </source>
</reference>
<sequence length="123" mass="13664">MEKKQIIKDIVFVGQNWESNREKAEEKMAGLLSGFSLCQQCNNDNDGDIFWVIEEIKSGILIKRCDTNLFSVCSLKCLLDRGLNRKAYYSVVARTGSGKVFSTGFHGLNATALNDFARCICGG</sequence>
<keyword evidence="2" id="KW-1185">Reference proteome</keyword>
<evidence type="ECO:0000313" key="1">
    <source>
        <dbReference type="EMBL" id="PHJ37742.1"/>
    </source>
</evidence>
<dbReference type="RefSeq" id="WP_099083503.1">
    <property type="nucleotide sequence ID" value="NZ_AWQQ01000084.1"/>
</dbReference>
<comment type="caution">
    <text evidence="1">The sequence shown here is derived from an EMBL/GenBank/DDBJ whole genome shotgun (WGS) entry which is preliminary data.</text>
</comment>
<name>A0A2C6MDQ9_9FIRM</name>